<reference evidence="1 2" key="1">
    <citation type="submission" date="2016-10" db="EMBL/GenBank/DDBJ databases">
        <authorList>
            <person name="de Groot N.N."/>
        </authorList>
    </citation>
    <scope>NUCLEOTIDE SEQUENCE [LARGE SCALE GENOMIC DNA]</scope>
    <source>
        <strain evidence="1 2">CGMCC 1.10076</strain>
    </source>
</reference>
<gene>
    <name evidence="1" type="ORF">SAMN04487935_3336</name>
</gene>
<evidence type="ECO:0000313" key="1">
    <source>
        <dbReference type="EMBL" id="SDK42408.1"/>
    </source>
</evidence>
<sequence>MTATDFKPSTSVQRKEIMRNSSYQIDTKNEWVQWVTGDNSKTSLTAISFDQANQILAKQTGTAQPKENWAFFDKNNPKHNAILSLMYQAQWTVPNARHEEVPDLERLSDFLKSDKSPVKKPLKLQTQIELSKTIKALEGIVKHRFK</sequence>
<organism evidence="1 2">
    <name type="scientific">Flavobacterium noncentrifugens</name>
    <dbReference type="NCBI Taxonomy" id="1128970"/>
    <lineage>
        <taxon>Bacteria</taxon>
        <taxon>Pseudomonadati</taxon>
        <taxon>Bacteroidota</taxon>
        <taxon>Flavobacteriia</taxon>
        <taxon>Flavobacteriales</taxon>
        <taxon>Flavobacteriaceae</taxon>
        <taxon>Flavobacterium</taxon>
    </lineage>
</organism>
<name>A0A1G9BSE3_9FLAO</name>
<dbReference type="Proteomes" id="UP000199580">
    <property type="component" value="Unassembled WGS sequence"/>
</dbReference>
<dbReference type="STRING" id="1128970.SAMN04487935_3336"/>
<protein>
    <submittedName>
        <fullName evidence="1">Uncharacterized protein</fullName>
    </submittedName>
</protein>
<dbReference type="EMBL" id="FNEZ01000006">
    <property type="protein sequence ID" value="SDK42408.1"/>
    <property type="molecule type" value="Genomic_DNA"/>
</dbReference>
<proteinExistence type="predicted"/>
<accession>A0A1G9BSE3</accession>
<dbReference type="OrthoDB" id="1150496at2"/>
<dbReference type="RefSeq" id="WP_091398084.1">
    <property type="nucleotide sequence ID" value="NZ_BKAI01000012.1"/>
</dbReference>
<keyword evidence="2" id="KW-1185">Reference proteome</keyword>
<evidence type="ECO:0000313" key="2">
    <source>
        <dbReference type="Proteomes" id="UP000199580"/>
    </source>
</evidence>
<dbReference type="AlphaFoldDB" id="A0A1G9BSE3"/>